<name>A0A449BKA9_9MOLU</name>
<evidence type="ECO:0000256" key="2">
    <source>
        <dbReference type="ARBA" id="ARBA00007254"/>
    </source>
</evidence>
<evidence type="ECO:0000256" key="10">
    <source>
        <dbReference type="HAMAP-Rule" id="MF_00115"/>
    </source>
</evidence>
<dbReference type="HAMAP" id="MF_00115">
    <property type="entry name" value="MscL"/>
    <property type="match status" value="1"/>
</dbReference>
<dbReference type="InterPro" id="IPR019823">
    <property type="entry name" value="Mechanosensitive_channel_CS"/>
</dbReference>
<dbReference type="PANTHER" id="PTHR30266">
    <property type="entry name" value="MECHANOSENSITIVE CHANNEL MSCL"/>
    <property type="match status" value="1"/>
</dbReference>
<comment type="function">
    <text evidence="10">Channel that opens in response to stretch forces in the membrane lipid bilayer. May participate in the regulation of osmotic pressure changes within the cell.</text>
</comment>
<dbReference type="AlphaFoldDB" id="A0A449BKA9"/>
<dbReference type="InterPro" id="IPR001185">
    <property type="entry name" value="MS_channel"/>
</dbReference>
<evidence type="ECO:0000256" key="4">
    <source>
        <dbReference type="ARBA" id="ARBA00022475"/>
    </source>
</evidence>
<dbReference type="RefSeq" id="WP_051658949.1">
    <property type="nucleotide sequence ID" value="NZ_LR215050.1"/>
</dbReference>
<dbReference type="NCBIfam" id="TIGR00220">
    <property type="entry name" value="mscL"/>
    <property type="match status" value="1"/>
</dbReference>
<comment type="subunit">
    <text evidence="10">Homopentamer.</text>
</comment>
<comment type="subcellular location">
    <subcellularLocation>
        <location evidence="1 10">Cell membrane</location>
        <topology evidence="1 10">Multi-pass membrane protein</topology>
    </subcellularLocation>
</comment>
<proteinExistence type="inferred from homology"/>
<dbReference type="SUPFAM" id="SSF81330">
    <property type="entry name" value="Gated mechanosensitive channel"/>
    <property type="match status" value="1"/>
</dbReference>
<keyword evidence="7 10" id="KW-0406">Ion transport</keyword>
<keyword evidence="8 10" id="KW-0472">Membrane</keyword>
<evidence type="ECO:0000313" key="13">
    <source>
        <dbReference type="Proteomes" id="UP000290909"/>
    </source>
</evidence>
<evidence type="ECO:0000256" key="7">
    <source>
        <dbReference type="ARBA" id="ARBA00023065"/>
    </source>
</evidence>
<keyword evidence="13" id="KW-1185">Reference proteome</keyword>
<reference evidence="12 13" key="1">
    <citation type="submission" date="2019-01" db="EMBL/GenBank/DDBJ databases">
        <authorList>
            <consortium name="Pathogen Informatics"/>
        </authorList>
    </citation>
    <scope>NUCLEOTIDE SEQUENCE [LARGE SCALE GENOMIC DNA]</scope>
    <source>
        <strain evidence="12 13">NCTC10172</strain>
    </source>
</reference>
<accession>A0A449BKA9</accession>
<dbReference type="InterPro" id="IPR037673">
    <property type="entry name" value="MSC/AndL"/>
</dbReference>
<evidence type="ECO:0000256" key="3">
    <source>
        <dbReference type="ARBA" id="ARBA00022448"/>
    </source>
</evidence>
<evidence type="ECO:0000256" key="1">
    <source>
        <dbReference type="ARBA" id="ARBA00004651"/>
    </source>
</evidence>
<keyword evidence="4 10" id="KW-1003">Cell membrane</keyword>
<keyword evidence="11" id="KW-0175">Coiled coil</keyword>
<dbReference type="InterPro" id="IPR036019">
    <property type="entry name" value="MscL_channel"/>
</dbReference>
<protein>
    <recommendedName>
        <fullName evidence="10">Large-conductance mechanosensitive channel</fullName>
    </recommendedName>
</protein>
<dbReference type="Gene3D" id="1.10.1200.120">
    <property type="entry name" value="Large-conductance mechanosensitive channel, MscL, domain 1"/>
    <property type="match status" value="1"/>
</dbReference>
<dbReference type="Proteomes" id="UP000290909">
    <property type="component" value="Chromosome"/>
</dbReference>
<evidence type="ECO:0000256" key="5">
    <source>
        <dbReference type="ARBA" id="ARBA00022692"/>
    </source>
</evidence>
<dbReference type="STRING" id="1408416.GCA_000702765_00342"/>
<feature type="coiled-coil region" evidence="11">
    <location>
        <begin position="127"/>
        <end position="161"/>
    </location>
</feature>
<comment type="caution">
    <text evidence="10">Lacks conserved residue(s) required for the propagation of feature annotation.</text>
</comment>
<dbReference type="EMBL" id="LR215050">
    <property type="protein sequence ID" value="VEU82878.1"/>
    <property type="molecule type" value="Genomic_DNA"/>
</dbReference>
<gene>
    <name evidence="10 12" type="primary">mscL</name>
    <name evidence="12" type="ORF">NCTC10172_00904</name>
</gene>
<evidence type="ECO:0000256" key="11">
    <source>
        <dbReference type="SAM" id="Coils"/>
    </source>
</evidence>
<dbReference type="GO" id="GO:0008381">
    <property type="term" value="F:mechanosensitive monoatomic ion channel activity"/>
    <property type="evidence" value="ECO:0007669"/>
    <property type="project" value="UniProtKB-UniRule"/>
</dbReference>
<sequence length="188" mass="20940">MDDKVKVKVRAKVKGFMHGFKDFITKGNVVDMAIGVIIGGAFGKIITSLVNDIIMPPIGVLLGGVDFKDLKALIHQTPLLDDAGNQIIVDGVAQFDKVYIQYGNFIQIILEFLIIAFAIYFALFFLIRRKQLQEQLVAQELAKMEAEKTEAEQAAAEAQAQDEPIVPEIPVDIQLLTEIRDLLKKENK</sequence>
<feature type="transmembrane region" description="Helical" evidence="10">
    <location>
        <begin position="105"/>
        <end position="127"/>
    </location>
</feature>
<dbReference type="KEGG" id="ahk:NCTC10172_00904"/>
<organism evidence="12 13">
    <name type="scientific">Acholeplasma hippikon</name>
    <dbReference type="NCBI Taxonomy" id="264636"/>
    <lineage>
        <taxon>Bacteria</taxon>
        <taxon>Bacillati</taxon>
        <taxon>Mycoplasmatota</taxon>
        <taxon>Mollicutes</taxon>
        <taxon>Acholeplasmatales</taxon>
        <taxon>Acholeplasmataceae</taxon>
        <taxon>Acholeplasma</taxon>
    </lineage>
</organism>
<keyword evidence="5 10" id="KW-0812">Transmembrane</keyword>
<evidence type="ECO:0000256" key="9">
    <source>
        <dbReference type="ARBA" id="ARBA00023303"/>
    </source>
</evidence>
<dbReference type="Pfam" id="PF01741">
    <property type="entry name" value="MscL"/>
    <property type="match status" value="1"/>
</dbReference>
<keyword evidence="3 10" id="KW-0813">Transport</keyword>
<dbReference type="PROSITE" id="PS01327">
    <property type="entry name" value="MSCL"/>
    <property type="match status" value="1"/>
</dbReference>
<evidence type="ECO:0000313" key="12">
    <source>
        <dbReference type="EMBL" id="VEU82878.1"/>
    </source>
</evidence>
<evidence type="ECO:0000256" key="6">
    <source>
        <dbReference type="ARBA" id="ARBA00022989"/>
    </source>
</evidence>
<dbReference type="PANTHER" id="PTHR30266:SF2">
    <property type="entry name" value="LARGE-CONDUCTANCE MECHANOSENSITIVE CHANNEL"/>
    <property type="match status" value="1"/>
</dbReference>
<keyword evidence="6 10" id="KW-1133">Transmembrane helix</keyword>
<comment type="similarity">
    <text evidence="2 10">Belongs to the MscL family.</text>
</comment>
<keyword evidence="9 10" id="KW-0407">Ion channel</keyword>
<dbReference type="GO" id="GO:0005886">
    <property type="term" value="C:plasma membrane"/>
    <property type="evidence" value="ECO:0007669"/>
    <property type="project" value="UniProtKB-SubCell"/>
</dbReference>
<evidence type="ECO:0000256" key="8">
    <source>
        <dbReference type="ARBA" id="ARBA00023136"/>
    </source>
</evidence>